<dbReference type="Pfam" id="PF12146">
    <property type="entry name" value="Hydrolase_4"/>
    <property type="match status" value="1"/>
</dbReference>
<evidence type="ECO:0000313" key="2">
    <source>
        <dbReference type="EMBL" id="GLR72332.1"/>
    </source>
</evidence>
<evidence type="ECO:0000259" key="1">
    <source>
        <dbReference type="Pfam" id="PF12146"/>
    </source>
</evidence>
<protein>
    <submittedName>
        <fullName evidence="2">Lysophospholipase L2</fullName>
    </submittedName>
</protein>
<dbReference type="Proteomes" id="UP001156601">
    <property type="component" value="Unassembled WGS sequence"/>
</dbReference>
<dbReference type="InterPro" id="IPR022742">
    <property type="entry name" value="Hydrolase_4"/>
</dbReference>
<reference evidence="2" key="2">
    <citation type="submission" date="2023-01" db="EMBL/GenBank/DDBJ databases">
        <title>Draft genome sequence of Agaribacter marinus strain NBRC 110023.</title>
        <authorList>
            <person name="Sun Q."/>
            <person name="Mori K."/>
        </authorList>
    </citation>
    <scope>NUCLEOTIDE SEQUENCE</scope>
    <source>
        <strain evidence="2">NBRC 110023</strain>
    </source>
</reference>
<accession>A0AA37WJN3</accession>
<dbReference type="AlphaFoldDB" id="A0AA37WJN3"/>
<dbReference type="SUPFAM" id="SSF53474">
    <property type="entry name" value="alpha/beta-Hydrolases"/>
    <property type="match status" value="1"/>
</dbReference>
<reference evidence="2" key="1">
    <citation type="journal article" date="2014" name="Int. J. Syst. Evol. Microbiol.">
        <title>Complete genome sequence of Corynebacterium casei LMG S-19264T (=DSM 44701T), isolated from a smear-ripened cheese.</title>
        <authorList>
            <consortium name="US DOE Joint Genome Institute (JGI-PGF)"/>
            <person name="Walter F."/>
            <person name="Albersmeier A."/>
            <person name="Kalinowski J."/>
            <person name="Ruckert C."/>
        </authorList>
    </citation>
    <scope>NUCLEOTIDE SEQUENCE</scope>
    <source>
        <strain evidence="2">NBRC 110023</strain>
    </source>
</reference>
<dbReference type="InterPro" id="IPR029058">
    <property type="entry name" value="AB_hydrolase_fold"/>
</dbReference>
<evidence type="ECO:0000313" key="3">
    <source>
        <dbReference type="Proteomes" id="UP001156601"/>
    </source>
</evidence>
<dbReference type="EMBL" id="BSOT01000009">
    <property type="protein sequence ID" value="GLR72332.1"/>
    <property type="molecule type" value="Genomic_DNA"/>
</dbReference>
<gene>
    <name evidence="2" type="primary">pldB</name>
    <name evidence="2" type="ORF">GCM10007852_32400</name>
</gene>
<sequence>MFYSAENNLNASYWDTYIPFVDEQMTSGYLRVPDGVELHYRFYVPQHAIGLVLVMTGRAESTDKYAELLFELYQNDYAVVIYDHRGQGRSTRQCKNPNIGYVTDFEYYVQDASAILDQVIKPLNLHNLPQFLIAHSMGAAIATKLLVLRQQEFSAAALMAPMYGIAAPIPIWLGKTLAWIKIAIEKICRKDASYFIGQGNYFPVAFEKNHLTHSKIRYSKFIETHAKRAELQLGGISPRWLLSAIEGMESIFEAAKTVYIPCSVFLAEKDTVVSKSAIRHVVSAMRNASLYQMHDSQHEILFEIDTERKQAMTSIYALFNKHTLTPVSE</sequence>
<dbReference type="InterPro" id="IPR051044">
    <property type="entry name" value="MAG_DAG_Lipase"/>
</dbReference>
<name>A0AA37WJN3_9ALTE</name>
<comment type="caution">
    <text evidence="2">The sequence shown here is derived from an EMBL/GenBank/DDBJ whole genome shotgun (WGS) entry which is preliminary data.</text>
</comment>
<keyword evidence="3" id="KW-1185">Reference proteome</keyword>
<dbReference type="PANTHER" id="PTHR11614">
    <property type="entry name" value="PHOSPHOLIPASE-RELATED"/>
    <property type="match status" value="1"/>
</dbReference>
<dbReference type="RefSeq" id="WP_284218750.1">
    <property type="nucleotide sequence ID" value="NZ_BSOT01000009.1"/>
</dbReference>
<feature type="domain" description="Serine aminopeptidase S33" evidence="1">
    <location>
        <begin position="47"/>
        <end position="305"/>
    </location>
</feature>
<proteinExistence type="predicted"/>
<dbReference type="Gene3D" id="3.40.50.1820">
    <property type="entry name" value="alpha/beta hydrolase"/>
    <property type="match status" value="1"/>
</dbReference>
<organism evidence="2 3">
    <name type="scientific">Agaribacter marinus</name>
    <dbReference type="NCBI Taxonomy" id="1431249"/>
    <lineage>
        <taxon>Bacteria</taxon>
        <taxon>Pseudomonadati</taxon>
        <taxon>Pseudomonadota</taxon>
        <taxon>Gammaproteobacteria</taxon>
        <taxon>Alteromonadales</taxon>
        <taxon>Alteromonadaceae</taxon>
        <taxon>Agaribacter</taxon>
    </lineage>
</organism>